<dbReference type="STRING" id="685588.A0A067S8H8"/>
<reference evidence="2" key="1">
    <citation type="journal article" date="2014" name="Proc. Natl. Acad. Sci. U.S.A.">
        <title>Extensive sampling of basidiomycete genomes demonstrates inadequacy of the white-rot/brown-rot paradigm for wood decay fungi.</title>
        <authorList>
            <person name="Riley R."/>
            <person name="Salamov A.A."/>
            <person name="Brown D.W."/>
            <person name="Nagy L.G."/>
            <person name="Floudas D."/>
            <person name="Held B.W."/>
            <person name="Levasseur A."/>
            <person name="Lombard V."/>
            <person name="Morin E."/>
            <person name="Otillar R."/>
            <person name="Lindquist E.A."/>
            <person name="Sun H."/>
            <person name="LaButti K.M."/>
            <person name="Schmutz J."/>
            <person name="Jabbour D."/>
            <person name="Luo H."/>
            <person name="Baker S.E."/>
            <person name="Pisabarro A.G."/>
            <person name="Walton J.D."/>
            <person name="Blanchette R.A."/>
            <person name="Henrissat B."/>
            <person name="Martin F."/>
            <person name="Cullen D."/>
            <person name="Hibbett D.S."/>
            <person name="Grigoriev I.V."/>
        </authorList>
    </citation>
    <scope>NUCLEOTIDE SEQUENCE [LARGE SCALE GENOMIC DNA]</scope>
    <source>
        <strain evidence="2">CBS 339.88</strain>
    </source>
</reference>
<keyword evidence="2" id="KW-1185">Reference proteome</keyword>
<dbReference type="Proteomes" id="UP000027222">
    <property type="component" value="Unassembled WGS sequence"/>
</dbReference>
<dbReference type="OrthoDB" id="3126138at2759"/>
<evidence type="ECO:0000313" key="2">
    <source>
        <dbReference type="Proteomes" id="UP000027222"/>
    </source>
</evidence>
<dbReference type="AlphaFoldDB" id="A0A067S8H8"/>
<organism evidence="1 2">
    <name type="scientific">Galerina marginata (strain CBS 339.88)</name>
    <dbReference type="NCBI Taxonomy" id="685588"/>
    <lineage>
        <taxon>Eukaryota</taxon>
        <taxon>Fungi</taxon>
        <taxon>Dikarya</taxon>
        <taxon>Basidiomycota</taxon>
        <taxon>Agaricomycotina</taxon>
        <taxon>Agaricomycetes</taxon>
        <taxon>Agaricomycetidae</taxon>
        <taxon>Agaricales</taxon>
        <taxon>Agaricineae</taxon>
        <taxon>Strophariaceae</taxon>
        <taxon>Galerina</taxon>
    </lineage>
</organism>
<accession>A0A067S8H8</accession>
<dbReference type="EMBL" id="KL142417">
    <property type="protein sequence ID" value="KDR67121.1"/>
    <property type="molecule type" value="Genomic_DNA"/>
</dbReference>
<proteinExistence type="predicted"/>
<gene>
    <name evidence="1" type="ORF">GALMADRAFT_258526</name>
</gene>
<dbReference type="HOGENOM" id="CLU_1272383_0_0_1"/>
<name>A0A067S8H8_GALM3</name>
<protein>
    <submittedName>
        <fullName evidence="1">Uncharacterized protein</fullName>
    </submittedName>
</protein>
<evidence type="ECO:0000313" key="1">
    <source>
        <dbReference type="EMBL" id="KDR67121.1"/>
    </source>
</evidence>
<sequence>MKVHWLSFRAGQVNLFHLDEAQQALDKLLFSRDVHLDSKYGQFMSEFLEDPSRSGVYMLNGQRYATAAMYFLKYISNHSEQILPSYNATNMKYTRQRNLPWLWRKLVQQAGSSEAAQTDKWPPRKQRIFRITYPQHKSEHAFHLALKCVVHVLPESDISEELTALARRQKFGPLSRKDARRKKAVTREIARYLARVDAEDPLAE</sequence>